<comment type="caution">
    <text evidence="4">The sequence shown here is derived from an EMBL/GenBank/DDBJ whole genome shotgun (WGS) entry which is preliminary data.</text>
</comment>
<proteinExistence type="predicted"/>
<sequence>MLHLKVLLSFFLVVGVFSQITPVPKVDITPIPIDKTDPNTKEFKRIDTNSDDQLTFTEFLLSDRSYLEHQSRRFHGFDLNGDGIVTKKEYEDYHKRIEKHKRRNEFLFNKFNRERRDRDPFDSQFFNNFPKPEESREIGGLVLL</sequence>
<dbReference type="OrthoDB" id="2122982at2759"/>
<dbReference type="EMBL" id="CANHGI010000004">
    <property type="protein sequence ID" value="CAI5448628.1"/>
    <property type="molecule type" value="Genomic_DNA"/>
</dbReference>
<dbReference type="AlphaFoldDB" id="A0A9P1N2I0"/>
<dbReference type="PROSITE" id="PS00018">
    <property type="entry name" value="EF_HAND_1"/>
    <property type="match status" value="1"/>
</dbReference>
<evidence type="ECO:0000256" key="2">
    <source>
        <dbReference type="SAM" id="SignalP"/>
    </source>
</evidence>
<accession>A0A9P1N2I0</accession>
<feature type="domain" description="EF-hand" evidence="3">
    <location>
        <begin position="65"/>
        <end position="100"/>
    </location>
</feature>
<dbReference type="InterPro" id="IPR002048">
    <property type="entry name" value="EF_hand_dom"/>
</dbReference>
<reference evidence="4" key="1">
    <citation type="submission" date="2022-11" db="EMBL/GenBank/DDBJ databases">
        <authorList>
            <person name="Kikuchi T."/>
        </authorList>
    </citation>
    <scope>NUCLEOTIDE SEQUENCE</scope>
    <source>
        <strain evidence="4">PS1010</strain>
    </source>
</reference>
<gene>
    <name evidence="4" type="ORF">CAMP_LOCUS11265</name>
</gene>
<keyword evidence="1" id="KW-0106">Calcium</keyword>
<dbReference type="SUPFAM" id="SSF47473">
    <property type="entry name" value="EF-hand"/>
    <property type="match status" value="1"/>
</dbReference>
<organism evidence="4 5">
    <name type="scientific">Caenorhabditis angaria</name>
    <dbReference type="NCBI Taxonomy" id="860376"/>
    <lineage>
        <taxon>Eukaryota</taxon>
        <taxon>Metazoa</taxon>
        <taxon>Ecdysozoa</taxon>
        <taxon>Nematoda</taxon>
        <taxon>Chromadorea</taxon>
        <taxon>Rhabditida</taxon>
        <taxon>Rhabditina</taxon>
        <taxon>Rhabditomorpha</taxon>
        <taxon>Rhabditoidea</taxon>
        <taxon>Rhabditidae</taxon>
        <taxon>Peloderinae</taxon>
        <taxon>Caenorhabditis</taxon>
    </lineage>
</organism>
<feature type="chain" id="PRO_5040262143" description="EF-hand domain-containing protein" evidence="2">
    <location>
        <begin position="19"/>
        <end position="144"/>
    </location>
</feature>
<dbReference type="Proteomes" id="UP001152747">
    <property type="component" value="Unassembled WGS sequence"/>
</dbReference>
<dbReference type="Gene3D" id="1.10.238.10">
    <property type="entry name" value="EF-hand"/>
    <property type="match status" value="1"/>
</dbReference>
<name>A0A9P1N2I0_9PELO</name>
<keyword evidence="5" id="KW-1185">Reference proteome</keyword>
<dbReference type="InterPro" id="IPR018247">
    <property type="entry name" value="EF_Hand_1_Ca_BS"/>
</dbReference>
<evidence type="ECO:0000259" key="3">
    <source>
        <dbReference type="PROSITE" id="PS50222"/>
    </source>
</evidence>
<protein>
    <recommendedName>
        <fullName evidence="3">EF-hand domain-containing protein</fullName>
    </recommendedName>
</protein>
<dbReference type="PROSITE" id="PS50222">
    <property type="entry name" value="EF_HAND_2"/>
    <property type="match status" value="1"/>
</dbReference>
<evidence type="ECO:0000256" key="1">
    <source>
        <dbReference type="ARBA" id="ARBA00022837"/>
    </source>
</evidence>
<dbReference type="GO" id="GO:0005509">
    <property type="term" value="F:calcium ion binding"/>
    <property type="evidence" value="ECO:0007669"/>
    <property type="project" value="InterPro"/>
</dbReference>
<evidence type="ECO:0000313" key="4">
    <source>
        <dbReference type="EMBL" id="CAI5448628.1"/>
    </source>
</evidence>
<keyword evidence="2" id="KW-0732">Signal</keyword>
<dbReference type="InterPro" id="IPR011992">
    <property type="entry name" value="EF-hand-dom_pair"/>
</dbReference>
<evidence type="ECO:0000313" key="5">
    <source>
        <dbReference type="Proteomes" id="UP001152747"/>
    </source>
</evidence>
<feature type="signal peptide" evidence="2">
    <location>
        <begin position="1"/>
        <end position="18"/>
    </location>
</feature>